<evidence type="ECO:0000256" key="4">
    <source>
        <dbReference type="ARBA" id="ARBA00023180"/>
    </source>
</evidence>
<dbReference type="PROSITE" id="PS51041">
    <property type="entry name" value="EMI"/>
    <property type="match status" value="1"/>
</dbReference>
<dbReference type="InterPro" id="IPR036116">
    <property type="entry name" value="FN3_sf"/>
</dbReference>
<dbReference type="InterPro" id="IPR048290">
    <property type="entry name" value="ZP_chr"/>
</dbReference>
<keyword evidence="1 5" id="KW-0245">EGF-like domain</keyword>
<dbReference type="PROSITE" id="PS50853">
    <property type="entry name" value="FN3"/>
    <property type="match status" value="1"/>
</dbReference>
<feature type="domain" description="SEA" evidence="9">
    <location>
        <begin position="396"/>
        <end position="510"/>
    </location>
</feature>
<feature type="domain" description="EMI" evidence="13">
    <location>
        <begin position="33"/>
        <end position="106"/>
    </location>
</feature>
<evidence type="ECO:0000256" key="7">
    <source>
        <dbReference type="SAM" id="Phobius"/>
    </source>
</evidence>
<dbReference type="Pfam" id="PF00100">
    <property type="entry name" value="Zona_pellucida"/>
    <property type="match status" value="1"/>
</dbReference>
<dbReference type="PROSITE" id="PS50026">
    <property type="entry name" value="EGF_3"/>
    <property type="match status" value="2"/>
</dbReference>
<dbReference type="InterPro" id="IPR049883">
    <property type="entry name" value="NOTCH1_EGF-like"/>
</dbReference>
<feature type="compositionally biased region" description="Low complexity" evidence="6">
    <location>
        <begin position="586"/>
        <end position="602"/>
    </location>
</feature>
<dbReference type="CDD" id="cd00054">
    <property type="entry name" value="EGF_CA"/>
    <property type="match status" value="3"/>
</dbReference>
<evidence type="ECO:0000256" key="3">
    <source>
        <dbReference type="ARBA" id="ARBA00023157"/>
    </source>
</evidence>
<keyword evidence="7" id="KW-0472">Membrane</keyword>
<dbReference type="InterPro" id="IPR042235">
    <property type="entry name" value="ZP-C_dom"/>
</dbReference>
<dbReference type="InterPro" id="IPR000082">
    <property type="entry name" value="SEA_dom"/>
</dbReference>
<dbReference type="InterPro" id="IPR001507">
    <property type="entry name" value="ZP_dom"/>
</dbReference>
<protein>
    <submittedName>
        <fullName evidence="16">Uromodulin-like 1</fullName>
    </submittedName>
</protein>
<keyword evidence="7" id="KW-1133">Transmembrane helix</keyword>
<dbReference type="SUPFAM" id="SSF57196">
    <property type="entry name" value="EGF/Laminin"/>
    <property type="match status" value="2"/>
</dbReference>
<evidence type="ECO:0000259" key="14">
    <source>
        <dbReference type="PROSITE" id="PS51390"/>
    </source>
</evidence>
<dbReference type="Gene3D" id="2.60.40.3210">
    <property type="entry name" value="Zona pellucida, ZP-N domain"/>
    <property type="match status" value="1"/>
</dbReference>
<keyword evidence="3" id="KW-1015">Disulfide bond</keyword>
<dbReference type="InterPro" id="IPR013783">
    <property type="entry name" value="Ig-like_fold"/>
</dbReference>
<evidence type="ECO:0000259" key="11">
    <source>
        <dbReference type="PROSITE" id="PS50853"/>
    </source>
</evidence>
<dbReference type="InterPro" id="IPR000742">
    <property type="entry name" value="EGF"/>
</dbReference>
<dbReference type="InterPro" id="IPR003961">
    <property type="entry name" value="FN3_dom"/>
</dbReference>
<feature type="compositionally biased region" description="Polar residues" evidence="6">
    <location>
        <begin position="635"/>
        <end position="650"/>
    </location>
</feature>
<dbReference type="InterPro" id="IPR055356">
    <property type="entry name" value="ZP-N"/>
</dbReference>
<feature type="domain" description="SEA" evidence="9">
    <location>
        <begin position="830"/>
        <end position="942"/>
    </location>
</feature>
<keyword evidence="4" id="KW-0325">Glycoprotein</keyword>
<dbReference type="Pfam" id="PF00095">
    <property type="entry name" value="WAP"/>
    <property type="match status" value="1"/>
</dbReference>
<evidence type="ECO:0000259" key="12">
    <source>
        <dbReference type="PROSITE" id="PS51034"/>
    </source>
</evidence>
<feature type="signal peptide" evidence="8">
    <location>
        <begin position="1"/>
        <end position="21"/>
    </location>
</feature>
<evidence type="ECO:0000256" key="8">
    <source>
        <dbReference type="SAM" id="SignalP"/>
    </source>
</evidence>
<evidence type="ECO:0000259" key="13">
    <source>
        <dbReference type="PROSITE" id="PS51041"/>
    </source>
</evidence>
<feature type="domain" description="ZP" evidence="12">
    <location>
        <begin position="1033"/>
        <end position="1276"/>
    </location>
</feature>
<dbReference type="InterPro" id="IPR018097">
    <property type="entry name" value="EGF_Ca-bd_CS"/>
</dbReference>
<feature type="chain" id="PRO_5046018057" evidence="8">
    <location>
        <begin position="22"/>
        <end position="1357"/>
    </location>
</feature>
<dbReference type="PANTHER" id="PTHR14002">
    <property type="entry name" value="ENDOGLIN/TGF-BETA RECEPTOR TYPE III"/>
    <property type="match status" value="1"/>
</dbReference>
<dbReference type="SMART" id="SM00060">
    <property type="entry name" value="FN3"/>
    <property type="match status" value="2"/>
</dbReference>
<dbReference type="InterPro" id="IPR001881">
    <property type="entry name" value="EGF-like_Ca-bd_dom"/>
</dbReference>
<dbReference type="PANTHER" id="PTHR14002:SF22">
    <property type="entry name" value="UROMODULIN-LIKE 1"/>
    <property type="match status" value="1"/>
</dbReference>
<dbReference type="Gene3D" id="2.60.40.4100">
    <property type="entry name" value="Zona pellucida, ZP-C domain"/>
    <property type="match status" value="1"/>
</dbReference>
<feature type="domain" description="EGF-like" evidence="10">
    <location>
        <begin position="939"/>
        <end position="976"/>
    </location>
</feature>
<feature type="compositionally biased region" description="Basic and acidic residues" evidence="6">
    <location>
        <begin position="611"/>
        <end position="625"/>
    </location>
</feature>
<dbReference type="PROSITE" id="PS01187">
    <property type="entry name" value="EGF_CA"/>
    <property type="match status" value="3"/>
</dbReference>
<dbReference type="PROSITE" id="PS51034">
    <property type="entry name" value="ZP_2"/>
    <property type="match status" value="1"/>
</dbReference>
<dbReference type="PRINTS" id="PR00023">
    <property type="entry name" value="ZPELLUCIDA"/>
</dbReference>
<dbReference type="SUPFAM" id="SSF57256">
    <property type="entry name" value="Elafin-like"/>
    <property type="match status" value="1"/>
</dbReference>
<dbReference type="Pfam" id="PF07645">
    <property type="entry name" value="EGF_CA"/>
    <property type="match status" value="3"/>
</dbReference>
<feature type="domain" description="Fibronectin type-III" evidence="11">
    <location>
        <begin position="746"/>
        <end position="833"/>
    </location>
</feature>
<keyword evidence="7" id="KW-0812">Transmembrane</keyword>
<dbReference type="PROSITE" id="PS51390">
    <property type="entry name" value="WAP"/>
    <property type="match status" value="1"/>
</dbReference>
<name>A0ABM2WC33_MESAU</name>
<proteinExistence type="predicted"/>
<gene>
    <name evidence="16" type="primary">Umodl1</name>
</gene>
<feature type="region of interest" description="Disordered" evidence="6">
    <location>
        <begin position="580"/>
        <end position="742"/>
    </location>
</feature>
<dbReference type="SMART" id="SM00179">
    <property type="entry name" value="EGF_CA"/>
    <property type="match status" value="3"/>
</dbReference>
<feature type="domain" description="WAP" evidence="14">
    <location>
        <begin position="114"/>
        <end position="158"/>
    </location>
</feature>
<evidence type="ECO:0000313" key="15">
    <source>
        <dbReference type="Proteomes" id="UP000886700"/>
    </source>
</evidence>
<dbReference type="Proteomes" id="UP000886700">
    <property type="component" value="Unplaced"/>
</dbReference>
<comment type="caution">
    <text evidence="5">Lacks conserved residue(s) required for the propagation of feature annotation.</text>
</comment>
<dbReference type="SUPFAM" id="SSF49265">
    <property type="entry name" value="Fibronectin type III"/>
    <property type="match status" value="1"/>
</dbReference>
<organism evidence="15 16">
    <name type="scientific">Mesocricetus auratus</name>
    <name type="common">Golden hamster</name>
    <dbReference type="NCBI Taxonomy" id="10036"/>
    <lineage>
        <taxon>Eukaryota</taxon>
        <taxon>Metazoa</taxon>
        <taxon>Chordata</taxon>
        <taxon>Craniata</taxon>
        <taxon>Vertebrata</taxon>
        <taxon>Euteleostomi</taxon>
        <taxon>Mammalia</taxon>
        <taxon>Eutheria</taxon>
        <taxon>Euarchontoglires</taxon>
        <taxon>Glires</taxon>
        <taxon>Rodentia</taxon>
        <taxon>Myomorpha</taxon>
        <taxon>Muroidea</taxon>
        <taxon>Cricetidae</taxon>
        <taxon>Cricetinae</taxon>
        <taxon>Mesocricetus</taxon>
    </lineage>
</organism>
<evidence type="ECO:0000256" key="1">
    <source>
        <dbReference type="ARBA" id="ARBA00022536"/>
    </source>
</evidence>
<dbReference type="PROSITE" id="PS00010">
    <property type="entry name" value="ASX_HYDROXYL"/>
    <property type="match status" value="2"/>
</dbReference>
<evidence type="ECO:0000259" key="9">
    <source>
        <dbReference type="PROSITE" id="PS50024"/>
    </source>
</evidence>
<feature type="domain" description="EGF-like" evidence="10">
    <location>
        <begin position="507"/>
        <end position="552"/>
    </location>
</feature>
<dbReference type="InterPro" id="IPR055355">
    <property type="entry name" value="ZP-C"/>
</dbReference>
<dbReference type="RefSeq" id="XP_040588489.1">
    <property type="nucleotide sequence ID" value="XM_040732555.1"/>
</dbReference>
<dbReference type="Gene3D" id="4.10.75.10">
    <property type="entry name" value="Elafin-like"/>
    <property type="match status" value="1"/>
</dbReference>
<dbReference type="CDD" id="cd00199">
    <property type="entry name" value="WAP"/>
    <property type="match status" value="1"/>
</dbReference>
<keyword evidence="15" id="KW-1185">Reference proteome</keyword>
<reference evidence="16" key="1">
    <citation type="submission" date="2025-08" db="UniProtKB">
        <authorList>
            <consortium name="RefSeq"/>
        </authorList>
    </citation>
    <scope>IDENTIFICATION</scope>
    <source>
        <tissue evidence="16">Liver</tissue>
    </source>
</reference>
<evidence type="ECO:0000259" key="10">
    <source>
        <dbReference type="PROSITE" id="PS50026"/>
    </source>
</evidence>
<sequence length="1357" mass="148336">MSRTLRLALLALACTVDLGQASGFTENGLSLLSYQLCSYPVTRKVQKLQEVQTSHTAYVHCGGWIPWKKCPKTVYRTQYLAVEVPESRNVTDCCQGFEQLGFYCVLTLNRSQEFASRPGVCPTAEPESSRPPCSLDTDCSGLQKCCSWSGGRHCVSPALTGTQRTLVSWYNVTVLVKMGFEDLQREDPGFRNHTRLLYSLVTSALQPLNPAVHYLNSTGGRDTFTTESWLLLGLPQLLTVANVSAMLDDMVNRVYEVISIQVQDVNECLYSELHACPGGEHCLNTEGSYQCVPTQQLPTLPSQPPNHTDEDCPPIRDFMAFDVTSGSFHVSWSLNSSQNHSFHVQVYKGRELLRSTWTESRTLAVPGLEAGVLYGVRVSYQGCGANISAALVVKTDARVFQVTVRIMNRNLTEQLLNCNSKEFWNFSQQLFHEVENSFPQVIFDMYRRGKLRLQIVSLQAGSLVVTLRLTLQDPEFPVGVSMLRPMLQRLSESAVFQVDQQGTLVKDWDECAHSSEHDCHPDARCVNLEGSYTCQCLTARDASPSRAGRVCEGDMVTPTGGELSVTTKVTAPAVSLGVTSFGPETLTLSPSPRHPRSTPTRSEAWTPGPPSKRDSSSTARQDRDGTGQGAEVSTMDPSLGTSHGNSSGVASSFPRAPEPTHSPPQKSTDVSLHPTGEPQETFTTDPPFVAPSPTGYVVWHPSPLWETPPPNSTRRQNEDPGPSSFPGLPPASTPVAPGPPACVPGPIGKVTVSNVTSTGFSLKWSAADISSSPAFYLTLVPPRGPAVIVETRDNNVTLSGLEPGALHLVEIVTKLCGKEGTRTQLRVRTVAQKLAGEVRIANIRYSESLQNASSSEHRDFVQLFFRAVRDSMPATMCQHMDAGRIRMDVINVTNGSVVVEFNLLIMADLDVREVSAAFLTALQNTSLLEVVKGKTFIQDYNECEMREDDCEPGTCRNTFGSFTCICDGGGPGSHVEYSGRSCDGGPSSNIVQTPGPEWLPTPVGTRGAPVPDASSVPQDLPLRLTLTDAVGVSCEIETVVITIQKQFLQQEAIPEASLYLGEPSCNVSRSNGTHVFLVAGWAECGTLVQSNMTSTVVTTTLKNDLSPEGVIHHLQILSPIHCAFRNDLLTSSGYTPQWGVYTIIEDLHGTGNFVTEMQLFIGDSPIPQNYSVSASDEIKIEVGLHRQKSSLKVVLTECWATPSSNARDPVTFGFINNSCPVPNTYTSVIQNGNSSKAQFKLRIFSFVNNSIVYLHCKLRVCLENPRNTCRISCNDFRLLRSSEAEHQMSWGPLHRSEGEPARTKPVLGTGYIVIIAVAALTVVAGATALLVWHFQRMRGKYNLRIQTDDFSYQVFSQ</sequence>
<dbReference type="SMART" id="SM00241">
    <property type="entry name" value="ZP"/>
    <property type="match status" value="1"/>
</dbReference>
<dbReference type="InterPro" id="IPR000152">
    <property type="entry name" value="EGF-type_Asp/Asn_hydroxyl_site"/>
</dbReference>
<dbReference type="PROSITE" id="PS50024">
    <property type="entry name" value="SEA"/>
    <property type="match status" value="2"/>
</dbReference>
<dbReference type="GeneID" id="101828008"/>
<feature type="transmembrane region" description="Helical" evidence="7">
    <location>
        <begin position="1311"/>
        <end position="1334"/>
    </location>
</feature>
<dbReference type="Pfam" id="PF23344">
    <property type="entry name" value="ZP-N"/>
    <property type="match status" value="1"/>
</dbReference>
<accession>A0ABM2WC33</accession>
<feature type="compositionally biased region" description="Pro residues" evidence="6">
    <location>
        <begin position="727"/>
        <end position="742"/>
    </location>
</feature>
<keyword evidence="2 8" id="KW-0732">Signal</keyword>
<evidence type="ECO:0000256" key="2">
    <source>
        <dbReference type="ARBA" id="ARBA00022729"/>
    </source>
</evidence>
<evidence type="ECO:0000313" key="16">
    <source>
        <dbReference type="RefSeq" id="XP_040588489.1"/>
    </source>
</evidence>
<dbReference type="Gene3D" id="2.60.40.10">
    <property type="entry name" value="Immunoglobulins"/>
    <property type="match status" value="2"/>
</dbReference>
<dbReference type="SMART" id="SM00181">
    <property type="entry name" value="EGF"/>
    <property type="match status" value="2"/>
</dbReference>
<evidence type="ECO:0000256" key="6">
    <source>
        <dbReference type="SAM" id="MobiDB-lite"/>
    </source>
</evidence>
<dbReference type="CDD" id="cd00063">
    <property type="entry name" value="FN3"/>
    <property type="match status" value="1"/>
</dbReference>
<dbReference type="Gene3D" id="2.10.25.10">
    <property type="entry name" value="Laminin"/>
    <property type="match status" value="3"/>
</dbReference>
<dbReference type="InterPro" id="IPR036645">
    <property type="entry name" value="Elafin-like_sf"/>
</dbReference>
<dbReference type="InterPro" id="IPR011489">
    <property type="entry name" value="EMI_domain"/>
</dbReference>
<evidence type="ECO:0000256" key="5">
    <source>
        <dbReference type="PROSITE-ProRule" id="PRU00076"/>
    </source>
</evidence>
<dbReference type="SMART" id="SM00217">
    <property type="entry name" value="WAP"/>
    <property type="match status" value="1"/>
</dbReference>
<dbReference type="InterPro" id="IPR008197">
    <property type="entry name" value="WAP_dom"/>
</dbReference>